<evidence type="ECO:0000313" key="1">
    <source>
        <dbReference type="EMBL" id="MEQ2168203.1"/>
    </source>
</evidence>
<accession>A0ABV0N9X7</accession>
<sequence>MQDGENVAKALVCHVRDYTQVSAYQIKSQKSNSTTMTKRVFDSFIKTPARKNKECNKEINSWVLFEILAHPGDKQLKLLRDPGDFHCYSTFLRLSHFYFNSTFEEHR</sequence>
<keyword evidence="2" id="KW-1185">Reference proteome</keyword>
<dbReference type="Proteomes" id="UP001476798">
    <property type="component" value="Unassembled WGS sequence"/>
</dbReference>
<protein>
    <submittedName>
        <fullName evidence="1">Uncharacterized protein</fullName>
    </submittedName>
</protein>
<comment type="caution">
    <text evidence="1">The sequence shown here is derived from an EMBL/GenBank/DDBJ whole genome shotgun (WGS) entry which is preliminary data.</text>
</comment>
<proteinExistence type="predicted"/>
<reference evidence="1 2" key="1">
    <citation type="submission" date="2021-06" db="EMBL/GenBank/DDBJ databases">
        <authorList>
            <person name="Palmer J.M."/>
        </authorList>
    </citation>
    <scope>NUCLEOTIDE SEQUENCE [LARGE SCALE GENOMIC DNA]</scope>
    <source>
        <strain evidence="1 2">GA_2019</strain>
        <tissue evidence="1">Muscle</tissue>
    </source>
</reference>
<organism evidence="1 2">
    <name type="scientific">Goodea atripinnis</name>
    <dbReference type="NCBI Taxonomy" id="208336"/>
    <lineage>
        <taxon>Eukaryota</taxon>
        <taxon>Metazoa</taxon>
        <taxon>Chordata</taxon>
        <taxon>Craniata</taxon>
        <taxon>Vertebrata</taxon>
        <taxon>Euteleostomi</taxon>
        <taxon>Actinopterygii</taxon>
        <taxon>Neopterygii</taxon>
        <taxon>Teleostei</taxon>
        <taxon>Neoteleostei</taxon>
        <taxon>Acanthomorphata</taxon>
        <taxon>Ovalentaria</taxon>
        <taxon>Atherinomorphae</taxon>
        <taxon>Cyprinodontiformes</taxon>
        <taxon>Goodeidae</taxon>
        <taxon>Goodea</taxon>
    </lineage>
</organism>
<name>A0ABV0N9X7_9TELE</name>
<dbReference type="EMBL" id="JAHRIO010030726">
    <property type="protein sequence ID" value="MEQ2168203.1"/>
    <property type="molecule type" value="Genomic_DNA"/>
</dbReference>
<evidence type="ECO:0000313" key="2">
    <source>
        <dbReference type="Proteomes" id="UP001476798"/>
    </source>
</evidence>
<gene>
    <name evidence="1" type="ORF">GOODEAATRI_011857</name>
</gene>